<dbReference type="EMBL" id="PCXU01000028">
    <property type="protein sequence ID" value="PIR43321.1"/>
    <property type="molecule type" value="Genomic_DNA"/>
</dbReference>
<dbReference type="AlphaFoldDB" id="A0A2H0R9V9"/>
<name>A0A2H0R9V9_UNCKA</name>
<gene>
    <name evidence="2" type="ORF">COV24_03285</name>
</gene>
<evidence type="ECO:0000313" key="2">
    <source>
        <dbReference type="EMBL" id="PIR43321.1"/>
    </source>
</evidence>
<protein>
    <recommendedName>
        <fullName evidence="1">DUF5678 domain-containing protein</fullName>
    </recommendedName>
</protein>
<proteinExistence type="predicted"/>
<dbReference type="Pfam" id="PF18929">
    <property type="entry name" value="DUF5678"/>
    <property type="match status" value="1"/>
</dbReference>
<feature type="domain" description="DUF5678" evidence="1">
    <location>
        <begin position="31"/>
        <end position="77"/>
    </location>
</feature>
<reference evidence="2 3" key="1">
    <citation type="submission" date="2017-09" db="EMBL/GenBank/DDBJ databases">
        <title>Depth-based differentiation of microbial function through sediment-hosted aquifers and enrichment of novel symbionts in the deep terrestrial subsurface.</title>
        <authorList>
            <person name="Probst A.J."/>
            <person name="Ladd B."/>
            <person name="Jarett J.K."/>
            <person name="Geller-Mcgrath D.E."/>
            <person name="Sieber C.M."/>
            <person name="Emerson J.B."/>
            <person name="Anantharaman K."/>
            <person name="Thomas B.C."/>
            <person name="Malmstrom R."/>
            <person name="Stieglmeier M."/>
            <person name="Klingl A."/>
            <person name="Woyke T."/>
            <person name="Ryan C.M."/>
            <person name="Banfield J.F."/>
        </authorList>
    </citation>
    <scope>NUCLEOTIDE SEQUENCE [LARGE SCALE GENOMIC DNA]</scope>
    <source>
        <strain evidence="2">CG10_big_fil_rev_8_21_14_0_10_32_10</strain>
    </source>
</reference>
<organism evidence="2 3">
    <name type="scientific">candidate division WWE3 bacterium CG10_big_fil_rev_8_21_14_0_10_32_10</name>
    <dbReference type="NCBI Taxonomy" id="1975090"/>
    <lineage>
        <taxon>Bacteria</taxon>
        <taxon>Katanobacteria</taxon>
    </lineage>
</organism>
<evidence type="ECO:0000313" key="3">
    <source>
        <dbReference type="Proteomes" id="UP000230214"/>
    </source>
</evidence>
<sequence>MRFLKYLQKKLKNEEKEISEEYNAFINADLSKYKKGEYILFSEEGVYDHGFDLEEMTEKFKKENPKKSPAVFKIPPKNFSLM</sequence>
<accession>A0A2H0R9V9</accession>
<dbReference type="InterPro" id="IPR043734">
    <property type="entry name" value="DUF5678"/>
</dbReference>
<dbReference type="Proteomes" id="UP000230214">
    <property type="component" value="Unassembled WGS sequence"/>
</dbReference>
<comment type="caution">
    <text evidence="2">The sequence shown here is derived from an EMBL/GenBank/DDBJ whole genome shotgun (WGS) entry which is preliminary data.</text>
</comment>
<evidence type="ECO:0000259" key="1">
    <source>
        <dbReference type="Pfam" id="PF18929"/>
    </source>
</evidence>